<dbReference type="GO" id="GO:0005886">
    <property type="term" value="C:plasma membrane"/>
    <property type="evidence" value="ECO:0007669"/>
    <property type="project" value="UniProtKB-SubCell"/>
</dbReference>
<dbReference type="InterPro" id="IPR027417">
    <property type="entry name" value="P-loop_NTPase"/>
</dbReference>
<dbReference type="PANTHER" id="PTHR43297:SF14">
    <property type="entry name" value="ATPASE AAA-TYPE CORE DOMAIN-CONTAINING PROTEIN"/>
    <property type="match status" value="1"/>
</dbReference>
<evidence type="ECO:0000256" key="2">
    <source>
        <dbReference type="ARBA" id="ARBA00005417"/>
    </source>
</evidence>
<evidence type="ECO:0000256" key="8">
    <source>
        <dbReference type="ARBA" id="ARBA00022967"/>
    </source>
</evidence>
<sequence length="310" mass="32222">MGVEVRNLRITLGNAPIVRGVDFSIGQGGRVGLIGPSGSGKSMIAKALLGLLPSGARVAGGIAMEGVILAGSSADWTTGGGHADGSSDHPVPTLADDDDGLLLAPGYAVSDRWMAGLRGRYVGTVFQNPAAALNPTATVGQQVALPLKRHFRLSRAERRERVERMLAKVGLDPADVMRRYPGQLSGGQQQRVGIATALVAAPRLIIADEPTTALDAVTQRQIVDLLVSLVDDAGASLLFITHDFSVLARATTRCLVLDRGRVVESGPTARLLAEPREPLTRRLVTAARTLTLGASPGGMDDTTDFGGGAA</sequence>
<gene>
    <name evidence="11" type="ORF">H7U32_00190</name>
</gene>
<dbReference type="CDD" id="cd03257">
    <property type="entry name" value="ABC_NikE_OppD_transporters"/>
    <property type="match status" value="1"/>
</dbReference>
<dbReference type="AlphaFoldDB" id="A0A939B7D9"/>
<evidence type="ECO:0000256" key="7">
    <source>
        <dbReference type="ARBA" id="ARBA00022840"/>
    </source>
</evidence>
<keyword evidence="4" id="KW-1003">Cell membrane</keyword>
<dbReference type="InterPro" id="IPR003439">
    <property type="entry name" value="ABC_transporter-like_ATP-bd"/>
</dbReference>
<evidence type="ECO:0000256" key="5">
    <source>
        <dbReference type="ARBA" id="ARBA00022519"/>
    </source>
</evidence>
<accession>A0A939B7D9</accession>
<evidence type="ECO:0000313" key="12">
    <source>
        <dbReference type="Proteomes" id="UP000718821"/>
    </source>
</evidence>
<dbReference type="Proteomes" id="UP000718821">
    <property type="component" value="Unassembled WGS sequence"/>
</dbReference>
<dbReference type="InterPro" id="IPR050388">
    <property type="entry name" value="ABC_Ni/Peptide_Import"/>
</dbReference>
<dbReference type="Gene3D" id="3.40.50.300">
    <property type="entry name" value="P-loop containing nucleotide triphosphate hydrolases"/>
    <property type="match status" value="1"/>
</dbReference>
<dbReference type="RefSeq" id="WP_204466993.1">
    <property type="nucleotide sequence ID" value="NZ_JACLYU010000001.1"/>
</dbReference>
<dbReference type="InterPro" id="IPR003593">
    <property type="entry name" value="AAA+_ATPase"/>
</dbReference>
<evidence type="ECO:0000256" key="3">
    <source>
        <dbReference type="ARBA" id="ARBA00022448"/>
    </source>
</evidence>
<keyword evidence="8" id="KW-1278">Translocase</keyword>
<comment type="caution">
    <text evidence="11">The sequence shown here is derived from an EMBL/GenBank/DDBJ whole genome shotgun (WGS) entry which is preliminary data.</text>
</comment>
<dbReference type="PROSITE" id="PS00211">
    <property type="entry name" value="ABC_TRANSPORTER_1"/>
    <property type="match status" value="1"/>
</dbReference>
<dbReference type="PANTHER" id="PTHR43297">
    <property type="entry name" value="OLIGOPEPTIDE TRANSPORT ATP-BINDING PROTEIN APPD"/>
    <property type="match status" value="1"/>
</dbReference>
<dbReference type="InterPro" id="IPR017871">
    <property type="entry name" value="ABC_transporter-like_CS"/>
</dbReference>
<reference evidence="11" key="1">
    <citation type="submission" date="2020-08" db="EMBL/GenBank/DDBJ databases">
        <authorList>
            <person name="Cejkova D."/>
            <person name="Kubasova T."/>
            <person name="Jahodarova E."/>
            <person name="Rychlik I."/>
        </authorList>
    </citation>
    <scope>NUCLEOTIDE SEQUENCE</scope>
    <source>
        <strain evidence="11">An836</strain>
    </source>
</reference>
<comment type="subcellular location">
    <subcellularLocation>
        <location evidence="1">Cell membrane</location>
        <topology evidence="1">Peripheral membrane protein</topology>
    </subcellularLocation>
</comment>
<name>A0A939B7D9_9BIFI</name>
<evidence type="ECO:0000256" key="6">
    <source>
        <dbReference type="ARBA" id="ARBA00022741"/>
    </source>
</evidence>
<dbReference type="GO" id="GO:0005524">
    <property type="term" value="F:ATP binding"/>
    <property type="evidence" value="ECO:0007669"/>
    <property type="project" value="UniProtKB-KW"/>
</dbReference>
<organism evidence="11 12">
    <name type="scientific">Bifidobacterium pullorum subsp. saeculare</name>
    <dbReference type="NCBI Taxonomy" id="78257"/>
    <lineage>
        <taxon>Bacteria</taxon>
        <taxon>Bacillati</taxon>
        <taxon>Actinomycetota</taxon>
        <taxon>Actinomycetes</taxon>
        <taxon>Bifidobacteriales</taxon>
        <taxon>Bifidobacteriaceae</taxon>
        <taxon>Bifidobacterium</taxon>
    </lineage>
</organism>
<dbReference type="SUPFAM" id="SSF52540">
    <property type="entry name" value="P-loop containing nucleoside triphosphate hydrolases"/>
    <property type="match status" value="1"/>
</dbReference>
<proteinExistence type="inferred from homology"/>
<keyword evidence="12" id="KW-1185">Reference proteome</keyword>
<feature type="domain" description="ABC transporter" evidence="10">
    <location>
        <begin position="3"/>
        <end position="284"/>
    </location>
</feature>
<evidence type="ECO:0000256" key="9">
    <source>
        <dbReference type="ARBA" id="ARBA00023136"/>
    </source>
</evidence>
<evidence type="ECO:0000256" key="4">
    <source>
        <dbReference type="ARBA" id="ARBA00022475"/>
    </source>
</evidence>
<evidence type="ECO:0000256" key="1">
    <source>
        <dbReference type="ARBA" id="ARBA00004202"/>
    </source>
</evidence>
<reference evidence="11" key="2">
    <citation type="journal article" date="2021" name="Sci. Rep.">
        <title>The distribution of antibiotic resistance genes in chicken gut microbiota commensals.</title>
        <authorList>
            <person name="Juricova H."/>
            <person name="Matiasovicova J."/>
            <person name="Kubasova T."/>
            <person name="Cejkova D."/>
            <person name="Rychlik I."/>
        </authorList>
    </citation>
    <scope>NUCLEOTIDE SEQUENCE</scope>
    <source>
        <strain evidence="11">An836</strain>
    </source>
</reference>
<protein>
    <submittedName>
        <fullName evidence="11">ABC transporter ATP-binding protein</fullName>
    </submittedName>
</protein>
<keyword evidence="9" id="KW-0472">Membrane</keyword>
<keyword evidence="3" id="KW-0813">Transport</keyword>
<dbReference type="PROSITE" id="PS50893">
    <property type="entry name" value="ABC_TRANSPORTER_2"/>
    <property type="match status" value="1"/>
</dbReference>
<dbReference type="GO" id="GO:0016887">
    <property type="term" value="F:ATP hydrolysis activity"/>
    <property type="evidence" value="ECO:0007669"/>
    <property type="project" value="InterPro"/>
</dbReference>
<dbReference type="SMART" id="SM00382">
    <property type="entry name" value="AAA"/>
    <property type="match status" value="1"/>
</dbReference>
<keyword evidence="7 11" id="KW-0067">ATP-binding</keyword>
<keyword evidence="5" id="KW-0997">Cell inner membrane</keyword>
<evidence type="ECO:0000313" key="11">
    <source>
        <dbReference type="EMBL" id="MBM6698777.1"/>
    </source>
</evidence>
<keyword evidence="6" id="KW-0547">Nucleotide-binding</keyword>
<evidence type="ECO:0000259" key="10">
    <source>
        <dbReference type="PROSITE" id="PS50893"/>
    </source>
</evidence>
<comment type="similarity">
    <text evidence="2">Belongs to the ABC transporter superfamily.</text>
</comment>
<dbReference type="EMBL" id="JACLYU010000001">
    <property type="protein sequence ID" value="MBM6698777.1"/>
    <property type="molecule type" value="Genomic_DNA"/>
</dbReference>
<dbReference type="Pfam" id="PF00005">
    <property type="entry name" value="ABC_tran"/>
    <property type="match status" value="2"/>
</dbReference>